<gene>
    <name evidence="2" type="ORF">BSAL_71190</name>
</gene>
<feature type="compositionally biased region" description="Polar residues" evidence="1">
    <location>
        <begin position="110"/>
        <end position="122"/>
    </location>
</feature>
<feature type="compositionally biased region" description="Low complexity" evidence="1">
    <location>
        <begin position="360"/>
        <end position="369"/>
    </location>
</feature>
<feature type="region of interest" description="Disordered" evidence="1">
    <location>
        <begin position="248"/>
        <end position="315"/>
    </location>
</feature>
<feature type="compositionally biased region" description="Polar residues" evidence="1">
    <location>
        <begin position="463"/>
        <end position="487"/>
    </location>
</feature>
<protein>
    <submittedName>
        <fullName evidence="2">Uncharacterized protein</fullName>
    </submittedName>
</protein>
<keyword evidence="3" id="KW-1185">Reference proteome</keyword>
<feature type="region of interest" description="Disordered" evidence="1">
    <location>
        <begin position="108"/>
        <end position="142"/>
    </location>
</feature>
<feature type="region of interest" description="Disordered" evidence="1">
    <location>
        <begin position="458"/>
        <end position="546"/>
    </location>
</feature>
<feature type="compositionally biased region" description="Low complexity" evidence="1">
    <location>
        <begin position="394"/>
        <end position="403"/>
    </location>
</feature>
<reference evidence="3" key="1">
    <citation type="submission" date="2015-09" db="EMBL/GenBank/DDBJ databases">
        <authorList>
            <consortium name="Pathogen Informatics"/>
        </authorList>
    </citation>
    <scope>NUCLEOTIDE SEQUENCE [LARGE SCALE GENOMIC DNA]</scope>
    <source>
        <strain evidence="3">Lake Konstanz</strain>
    </source>
</reference>
<feature type="compositionally biased region" description="Basic and acidic residues" evidence="1">
    <location>
        <begin position="40"/>
        <end position="50"/>
    </location>
</feature>
<feature type="compositionally biased region" description="Low complexity" evidence="1">
    <location>
        <begin position="304"/>
        <end position="315"/>
    </location>
</feature>
<sequence length="591" mass="62164">MGTCVSSQPHSPGAEEFVASIPPTASSIVFSTTGGHRLHASHDGDDRSPPVDDVSTSALHGTHHNNNSHLRMHQITATSTSHSRNLHKANHPELPTFSTLQLFEEDIPTGGSSISQEITGGSKQHIPRTPSAAPRNPLQAPRGANVFSSEVLLRVDNAKLNSHHSTSSTSGGPGDRSTKESDPLDTTASAAAAPTDGAAADSFRNEGGPNAVGAAGLHGNSMSVTDHNEGQGMMNTSVVRGLAGLASSNTPISRVNSTNSMGNRHPGDNNVAADNNEDSHRDPPASGTALDCNIAEDGAPGEETATTATTATTTASSTSTISSSVVPWTAMARAARPPPIFIGNAHANRPPTSPQASTAQPLLQQEQQQLHATHLTAAVPETPIATLATPAEPQLAQQQQQFQNRERDPPTETSQQLEFVNSNSNPTSTTTTTPSAPMSALYHRRAPSNTVVTIQEPLHSAPHRSNTQWASVEQRSASMNSDASTAVPTAPRPPSASKEGVRGVNRHQLAYPTPKRSVVMVPHASPTQQRPQPTDADMGGPPPGPTPFEAAADFLLFADSMDLQQKELEWERRVHASIAGKCWIISSHGWK</sequence>
<dbReference type="EMBL" id="CYKH01000544">
    <property type="protein sequence ID" value="CUI14149.1"/>
    <property type="molecule type" value="Genomic_DNA"/>
</dbReference>
<dbReference type="VEuPathDB" id="TriTrypDB:BSAL_71190"/>
<dbReference type="Proteomes" id="UP000051952">
    <property type="component" value="Unassembled WGS sequence"/>
</dbReference>
<proteinExistence type="predicted"/>
<feature type="compositionally biased region" description="Polar residues" evidence="1">
    <location>
        <begin position="248"/>
        <end position="262"/>
    </location>
</feature>
<evidence type="ECO:0000313" key="3">
    <source>
        <dbReference type="Proteomes" id="UP000051952"/>
    </source>
</evidence>
<feature type="compositionally biased region" description="Low complexity" evidence="1">
    <location>
        <begin position="184"/>
        <end position="202"/>
    </location>
</feature>
<feature type="region of interest" description="Disordered" evidence="1">
    <location>
        <begin position="35"/>
        <end position="54"/>
    </location>
</feature>
<feature type="compositionally biased region" description="Polar residues" evidence="1">
    <location>
        <begin position="411"/>
        <end position="420"/>
    </location>
</feature>
<feature type="region of interest" description="Disordered" evidence="1">
    <location>
        <begin position="393"/>
        <end position="439"/>
    </location>
</feature>
<dbReference type="AlphaFoldDB" id="A0A0S4KKK5"/>
<accession>A0A0S4KKK5</accession>
<feature type="region of interest" description="Disordered" evidence="1">
    <location>
        <begin position="158"/>
        <end position="232"/>
    </location>
</feature>
<evidence type="ECO:0000256" key="1">
    <source>
        <dbReference type="SAM" id="MobiDB-lite"/>
    </source>
</evidence>
<feature type="compositionally biased region" description="Low complexity" evidence="1">
    <location>
        <begin position="421"/>
        <end position="435"/>
    </location>
</feature>
<name>A0A0S4KKK5_BODSA</name>
<evidence type="ECO:0000313" key="2">
    <source>
        <dbReference type="EMBL" id="CUI14149.1"/>
    </source>
</evidence>
<organism evidence="2 3">
    <name type="scientific">Bodo saltans</name>
    <name type="common">Flagellated protozoan</name>
    <dbReference type="NCBI Taxonomy" id="75058"/>
    <lineage>
        <taxon>Eukaryota</taxon>
        <taxon>Discoba</taxon>
        <taxon>Euglenozoa</taxon>
        <taxon>Kinetoplastea</taxon>
        <taxon>Metakinetoplastina</taxon>
        <taxon>Eubodonida</taxon>
        <taxon>Bodonidae</taxon>
        <taxon>Bodo</taxon>
    </lineage>
</organism>
<feature type="region of interest" description="Disordered" evidence="1">
    <location>
        <begin position="343"/>
        <end position="369"/>
    </location>
</feature>